<gene>
    <name evidence="1" type="ORF">SE17_10960</name>
</gene>
<dbReference type="Proteomes" id="UP000050509">
    <property type="component" value="Unassembled WGS sequence"/>
</dbReference>
<name>A0A0P9DSP6_9CHLR</name>
<protein>
    <recommendedName>
        <fullName evidence="3">CRISPR-associated protein Cas5</fullName>
    </recommendedName>
</protein>
<accession>A0A0P9DSP6</accession>
<keyword evidence="2" id="KW-1185">Reference proteome</keyword>
<organism evidence="1 2">
    <name type="scientific">Kouleothrix aurantiaca</name>
    <dbReference type="NCBI Taxonomy" id="186479"/>
    <lineage>
        <taxon>Bacteria</taxon>
        <taxon>Bacillati</taxon>
        <taxon>Chloroflexota</taxon>
        <taxon>Chloroflexia</taxon>
        <taxon>Chloroflexales</taxon>
        <taxon>Roseiflexineae</taxon>
        <taxon>Roseiflexaceae</taxon>
        <taxon>Kouleothrix</taxon>
    </lineage>
</organism>
<dbReference type="AlphaFoldDB" id="A0A0P9DSP6"/>
<feature type="non-terminal residue" evidence="1">
    <location>
        <position position="71"/>
    </location>
</feature>
<reference evidence="1 2" key="1">
    <citation type="submission" date="2015-09" db="EMBL/GenBank/DDBJ databases">
        <title>Draft genome sequence of Kouleothrix aurantiaca JCM 19913.</title>
        <authorList>
            <person name="Hemp J."/>
        </authorList>
    </citation>
    <scope>NUCLEOTIDE SEQUENCE [LARGE SCALE GENOMIC DNA]</scope>
    <source>
        <strain evidence="1 2">COM-B</strain>
    </source>
</reference>
<evidence type="ECO:0008006" key="3">
    <source>
        <dbReference type="Google" id="ProtNLM"/>
    </source>
</evidence>
<proteinExistence type="predicted"/>
<dbReference type="EMBL" id="LJCR01000313">
    <property type="protein sequence ID" value="KPV53214.1"/>
    <property type="molecule type" value="Genomic_DNA"/>
</dbReference>
<evidence type="ECO:0000313" key="2">
    <source>
        <dbReference type="Proteomes" id="UP000050509"/>
    </source>
</evidence>
<evidence type="ECO:0000313" key="1">
    <source>
        <dbReference type="EMBL" id="KPV53214.1"/>
    </source>
</evidence>
<comment type="caution">
    <text evidence="1">The sequence shown here is derived from an EMBL/GenBank/DDBJ whole genome shotgun (WGS) entry which is preliminary data.</text>
</comment>
<sequence length="71" mass="7703">MLVPITIEALSPLAFPERKPGVQFRSSLQYVPGAAIYGALGMLLGKALDAEAFGKLFREIRCHNAYPIVQG</sequence>